<gene>
    <name evidence="3" type="ORF">DW672_04210</name>
    <name evidence="2" type="ORF">DXD17_02910</name>
</gene>
<dbReference type="Proteomes" id="UP000284902">
    <property type="component" value="Unassembled WGS sequence"/>
</dbReference>
<dbReference type="EMBL" id="QSQN01000005">
    <property type="protein sequence ID" value="RGK41989.1"/>
    <property type="molecule type" value="Genomic_DNA"/>
</dbReference>
<evidence type="ECO:0000313" key="4">
    <source>
        <dbReference type="Proteomes" id="UP000260793"/>
    </source>
</evidence>
<evidence type="ECO:0000313" key="2">
    <source>
        <dbReference type="EMBL" id="RGK41989.1"/>
    </source>
</evidence>
<evidence type="ECO:0000313" key="3">
    <source>
        <dbReference type="EMBL" id="RHF62154.1"/>
    </source>
</evidence>
<dbReference type="Gene3D" id="3.40.50.410">
    <property type="entry name" value="von Willebrand factor, type A domain"/>
    <property type="match status" value="1"/>
</dbReference>
<organism evidence="2 4">
    <name type="scientific">[Ruminococcus] lactaris</name>
    <dbReference type="NCBI Taxonomy" id="46228"/>
    <lineage>
        <taxon>Bacteria</taxon>
        <taxon>Bacillati</taxon>
        <taxon>Bacillota</taxon>
        <taxon>Clostridia</taxon>
        <taxon>Lachnospirales</taxon>
        <taxon>Lachnospiraceae</taxon>
        <taxon>Mediterraneibacter</taxon>
    </lineage>
</organism>
<protein>
    <recommendedName>
        <fullName evidence="6">VWFA domain-containing protein</fullName>
    </recommendedName>
</protein>
<dbReference type="PANTHER" id="PTHR41248">
    <property type="entry name" value="NORD PROTEIN"/>
    <property type="match status" value="1"/>
</dbReference>
<dbReference type="EMBL" id="QRHG01000007">
    <property type="protein sequence ID" value="RHF62154.1"/>
    <property type="molecule type" value="Genomic_DNA"/>
</dbReference>
<comment type="caution">
    <text evidence="2">The sequence shown here is derived from an EMBL/GenBank/DDBJ whole genome shotgun (WGS) entry which is preliminary data.</text>
</comment>
<dbReference type="InterPro" id="IPR051928">
    <property type="entry name" value="NorD/CobT"/>
</dbReference>
<accession>A0A3E4LX32</accession>
<name>A0A3E4LX32_9FIRM</name>
<evidence type="ECO:0000313" key="5">
    <source>
        <dbReference type="Proteomes" id="UP000284902"/>
    </source>
</evidence>
<reference evidence="4 5" key="1">
    <citation type="submission" date="2018-08" db="EMBL/GenBank/DDBJ databases">
        <title>A genome reference for cultivated species of the human gut microbiota.</title>
        <authorList>
            <person name="Zou Y."/>
            <person name="Xue W."/>
            <person name="Luo G."/>
        </authorList>
    </citation>
    <scope>NUCLEOTIDE SEQUENCE [LARGE SCALE GENOMIC DNA]</scope>
    <source>
        <strain evidence="3 5">AM25-1LB</strain>
        <strain evidence="2 4">TF11-7</strain>
    </source>
</reference>
<proteinExistence type="predicted"/>
<evidence type="ECO:0000256" key="1">
    <source>
        <dbReference type="SAM" id="MobiDB-lite"/>
    </source>
</evidence>
<dbReference type="RefSeq" id="WP_023921074.1">
    <property type="nucleotide sequence ID" value="NZ_CATWTA010000063.1"/>
</dbReference>
<dbReference type="Proteomes" id="UP000260793">
    <property type="component" value="Unassembled WGS sequence"/>
</dbReference>
<dbReference type="PANTHER" id="PTHR41248:SF1">
    <property type="entry name" value="NORD PROTEIN"/>
    <property type="match status" value="1"/>
</dbReference>
<sequence length="598" mass="68604">MKYNKNKEFSEIKKNPSQGKRISAVRRAENMVWTAAGVYDFEPQFLSFWQDGTPDFYTNSIIGYAHKWYFTTAMQTLFSTINDSLHRDLYDGLLWFVLENCTFEREVSARPALNEMRYSYAKKFLDQESSRSRQQWMAQNSTVYALQAARCHTILGQDTGLVSTKEKKLFNELTLSGSATDQEIIHRVTSVFQQYFHYSGQPDRLTFLYRCSMRLKRKLLNHFPSRIVRNDRLFVESGSSSAPGGKGTGRTGPDFNRTADASEKDYEYIRQCFGRPLYPKEKECRLNTALCTWPHDHSHLYYTDGISETCTRTDASILQARKDIDHQEKRNQIHFDEHQFIYRSSICKLSEQIQNAILVSPVPLPIRGRSGQLATSEIWRGLFLHDDRIFYTKMEEEQPSFSVDLVLDASASCMDYQETLAAQSYVIAQSLQKCRIPVQVTSFSSLRSYTVIHRFIRYNETDKNTNLFRYFAAGWNRDGLALRAIHQLMEEEPAAPNRIAIIFTDASPNDDRKIPASLEHGFALSRDYSGNAAVKDVATEVRALKKDGIQVMAILNGNFGDTKAAREIFGKDFTRIERPAQLASAVGRLLISKIQQLS</sequence>
<dbReference type="AlphaFoldDB" id="A0A3E4LX32"/>
<dbReference type="SUPFAM" id="SSF53300">
    <property type="entry name" value="vWA-like"/>
    <property type="match status" value="1"/>
</dbReference>
<evidence type="ECO:0008006" key="6">
    <source>
        <dbReference type="Google" id="ProtNLM"/>
    </source>
</evidence>
<feature type="region of interest" description="Disordered" evidence="1">
    <location>
        <begin position="237"/>
        <end position="258"/>
    </location>
</feature>
<dbReference type="InterPro" id="IPR036465">
    <property type="entry name" value="vWFA_dom_sf"/>
</dbReference>